<dbReference type="GeneID" id="301711574"/>
<evidence type="ECO:0000259" key="10">
    <source>
        <dbReference type="PROSITE" id="PS51198"/>
    </source>
</evidence>
<dbReference type="AlphaFoldDB" id="A0A3S4QV00"/>
<dbReference type="STRING" id="525257.HMPREF0204_13242"/>
<dbReference type="PROSITE" id="PS51198">
    <property type="entry name" value="UVRD_HELICASE_ATP_BIND"/>
    <property type="match status" value="1"/>
</dbReference>
<evidence type="ECO:0000256" key="1">
    <source>
        <dbReference type="ARBA" id="ARBA00022741"/>
    </source>
</evidence>
<keyword evidence="2 9" id="KW-0378">Hydrolase</keyword>
<keyword evidence="4 9" id="KW-0067">ATP-binding</keyword>
<reference evidence="11 12" key="1">
    <citation type="submission" date="2018-12" db="EMBL/GenBank/DDBJ databases">
        <authorList>
            <consortium name="Pathogen Informatics"/>
        </authorList>
    </citation>
    <scope>NUCLEOTIDE SEQUENCE [LARGE SCALE GENOMIC DNA]</scope>
    <source>
        <strain evidence="11 12">NCTC11432</strain>
    </source>
</reference>
<dbReference type="GO" id="GO:0003677">
    <property type="term" value="F:DNA binding"/>
    <property type="evidence" value="ECO:0007669"/>
    <property type="project" value="InterPro"/>
</dbReference>
<evidence type="ECO:0000256" key="8">
    <source>
        <dbReference type="ARBA" id="ARBA00048988"/>
    </source>
</evidence>
<comment type="catalytic activity">
    <reaction evidence="8">
        <text>ATP + H2O = ADP + phosphate + H(+)</text>
        <dbReference type="Rhea" id="RHEA:13065"/>
        <dbReference type="ChEBI" id="CHEBI:15377"/>
        <dbReference type="ChEBI" id="CHEBI:15378"/>
        <dbReference type="ChEBI" id="CHEBI:30616"/>
        <dbReference type="ChEBI" id="CHEBI:43474"/>
        <dbReference type="ChEBI" id="CHEBI:456216"/>
        <dbReference type="EC" id="5.6.2.4"/>
    </reaction>
</comment>
<feature type="binding site" evidence="9">
    <location>
        <begin position="21"/>
        <end position="28"/>
    </location>
    <ligand>
        <name>ATP</name>
        <dbReference type="ChEBI" id="CHEBI:30616"/>
    </ligand>
</feature>
<evidence type="ECO:0000256" key="5">
    <source>
        <dbReference type="ARBA" id="ARBA00023235"/>
    </source>
</evidence>
<dbReference type="EMBL" id="LR134289">
    <property type="protein sequence ID" value="VEE05647.1"/>
    <property type="molecule type" value="Genomic_DNA"/>
</dbReference>
<evidence type="ECO:0000256" key="3">
    <source>
        <dbReference type="ARBA" id="ARBA00022806"/>
    </source>
</evidence>
<dbReference type="InterPro" id="IPR014017">
    <property type="entry name" value="DNA_helicase_UvrD-like_C"/>
</dbReference>
<keyword evidence="5" id="KW-0413">Isomerase</keyword>
<evidence type="ECO:0000256" key="7">
    <source>
        <dbReference type="ARBA" id="ARBA00034808"/>
    </source>
</evidence>
<dbReference type="SUPFAM" id="SSF52540">
    <property type="entry name" value="P-loop containing nucleoside triphosphate hydrolases"/>
    <property type="match status" value="1"/>
</dbReference>
<dbReference type="GO" id="GO:0005829">
    <property type="term" value="C:cytosol"/>
    <property type="evidence" value="ECO:0007669"/>
    <property type="project" value="TreeGrafter"/>
</dbReference>
<evidence type="ECO:0000256" key="6">
    <source>
        <dbReference type="ARBA" id="ARBA00034617"/>
    </source>
</evidence>
<dbReference type="GO" id="GO:0016887">
    <property type="term" value="F:ATP hydrolysis activity"/>
    <property type="evidence" value="ECO:0007669"/>
    <property type="project" value="RHEA"/>
</dbReference>
<dbReference type="EC" id="5.6.2.4" evidence="7"/>
<keyword evidence="3 9" id="KW-0347">Helicase</keyword>
<dbReference type="KEGG" id="cgle:NCTC11432_01232"/>
<dbReference type="GO" id="GO:0043138">
    <property type="term" value="F:3'-5' DNA helicase activity"/>
    <property type="evidence" value="ECO:0007669"/>
    <property type="project" value="UniProtKB-EC"/>
</dbReference>
<evidence type="ECO:0000256" key="9">
    <source>
        <dbReference type="PROSITE-ProRule" id="PRU00560"/>
    </source>
</evidence>
<feature type="domain" description="UvrD-like helicase ATP-binding" evidence="10">
    <location>
        <begin position="1"/>
        <end position="284"/>
    </location>
</feature>
<dbReference type="GO" id="GO:0005524">
    <property type="term" value="F:ATP binding"/>
    <property type="evidence" value="ECO:0007669"/>
    <property type="project" value="UniProtKB-UniRule"/>
</dbReference>
<dbReference type="OrthoDB" id="1100019at2"/>
<evidence type="ECO:0000256" key="2">
    <source>
        <dbReference type="ARBA" id="ARBA00022801"/>
    </source>
</evidence>
<dbReference type="InterPro" id="IPR014016">
    <property type="entry name" value="UvrD-like_ATP-bd"/>
</dbReference>
<dbReference type="InterPro" id="IPR027417">
    <property type="entry name" value="P-loop_NTPase"/>
</dbReference>
<accession>A0A3S4QV00</accession>
<dbReference type="GO" id="GO:0000725">
    <property type="term" value="P:recombinational repair"/>
    <property type="evidence" value="ECO:0007669"/>
    <property type="project" value="TreeGrafter"/>
</dbReference>
<dbReference type="RefSeq" id="WP_002978683.1">
    <property type="nucleotide sequence ID" value="NZ_CP068486.1"/>
</dbReference>
<protein>
    <recommendedName>
        <fullName evidence="7">DNA 3'-5' helicase</fullName>
        <ecNumber evidence="7">5.6.2.4</ecNumber>
    </recommendedName>
</protein>
<gene>
    <name evidence="11" type="primary">pcrA_1</name>
    <name evidence="11" type="ORF">NCTC11432_01232</name>
</gene>
<dbReference type="InterPro" id="IPR000212">
    <property type="entry name" value="DNA_helicase_UvrD/REP"/>
</dbReference>
<dbReference type="PANTHER" id="PTHR11070">
    <property type="entry name" value="UVRD / RECB / PCRA DNA HELICASE FAMILY MEMBER"/>
    <property type="match status" value="1"/>
</dbReference>
<comment type="catalytic activity">
    <reaction evidence="6">
        <text>Couples ATP hydrolysis with the unwinding of duplex DNA by translocating in the 3'-5' direction.</text>
        <dbReference type="EC" id="5.6.2.4"/>
    </reaction>
</comment>
<keyword evidence="1 9" id="KW-0547">Nucleotide-binding</keyword>
<name>A0A3S4QV00_CHRGE</name>
<dbReference type="Pfam" id="PF00580">
    <property type="entry name" value="UvrD-helicase"/>
    <property type="match status" value="1"/>
</dbReference>
<dbReference type="Proteomes" id="UP000279227">
    <property type="component" value="Chromosome"/>
</dbReference>
<sequence length="561" mass="64801">MPVEISSDSLIEINKHFKVKAGPGAGKTHWLVEHIKNVTRNSTLISGAKKILCITYTNIAAETVLTRLGSSATQVEVLTIHSFFYSHIIKPYLSFIAEEYDFDVSSLDGHTDIIVSDYSFLQEWKALTGQKRITDDNLITYAFERLRWLLVDDELIVRTDYPFRFGGYPIKNSSYFDYKKMTWQRGILHHDDVLFFAYQIIKKFPFVIKIINKKFPYVFIDEFQDSNPIQVNIIEKLSTGSTIGIIGDVAQSIYAFQGATPALFDGFTLPEMEHYFLKFNRRSTNEIIDFLNIIRQDLPQDYHRTVSISKPVLYVGDMVEALRRAKTSCPDGYVYTLSRNNITSNAMKSEINGSGMDDKLLRKIKLEDSTKKRADLITACITAVALGQQSKFKEAIKVLENVINYRRNRLEGKKKALHYLTILMAKFNDYKDLSMLEFSEFIRLNINDSIPKATKGKGKIFYENNTFQSVYLCVNISEDLSYHRTVHKAKGDEFDNVLLILKEEKDLKFMYEPDLYNYTQEEHRIYYVGASRAKDQLFISVPTLDVNVEDIIKDMVNIQRF</sequence>
<evidence type="ECO:0000313" key="12">
    <source>
        <dbReference type="Proteomes" id="UP000279227"/>
    </source>
</evidence>
<evidence type="ECO:0000313" key="11">
    <source>
        <dbReference type="EMBL" id="VEE05647.1"/>
    </source>
</evidence>
<dbReference type="Pfam" id="PF13361">
    <property type="entry name" value="UvrD_C"/>
    <property type="match status" value="1"/>
</dbReference>
<proteinExistence type="predicted"/>
<organism evidence="11 12">
    <name type="scientific">Chryseobacterium gleum</name>
    <name type="common">Flavobacterium gleum</name>
    <dbReference type="NCBI Taxonomy" id="250"/>
    <lineage>
        <taxon>Bacteria</taxon>
        <taxon>Pseudomonadati</taxon>
        <taxon>Bacteroidota</taxon>
        <taxon>Flavobacteriia</taxon>
        <taxon>Flavobacteriales</taxon>
        <taxon>Weeksellaceae</taxon>
        <taxon>Chryseobacterium group</taxon>
        <taxon>Chryseobacterium</taxon>
    </lineage>
</organism>
<dbReference type="Gene3D" id="3.40.50.300">
    <property type="entry name" value="P-loop containing nucleotide triphosphate hydrolases"/>
    <property type="match status" value="3"/>
</dbReference>
<evidence type="ECO:0000256" key="4">
    <source>
        <dbReference type="ARBA" id="ARBA00022840"/>
    </source>
</evidence>
<dbReference type="PANTHER" id="PTHR11070:SF3">
    <property type="entry name" value="DNA 3'-5' HELICASE"/>
    <property type="match status" value="1"/>
</dbReference>